<proteinExistence type="inferred from homology"/>
<evidence type="ECO:0000313" key="4">
    <source>
        <dbReference type="Proteomes" id="UP000295096"/>
    </source>
</evidence>
<dbReference type="Gene3D" id="3.40.190.150">
    <property type="entry name" value="Bordetella uptake gene, domain 1"/>
    <property type="match status" value="1"/>
</dbReference>
<evidence type="ECO:0000313" key="3">
    <source>
        <dbReference type="EMBL" id="TDH61284.1"/>
    </source>
</evidence>
<dbReference type="AlphaFoldDB" id="A0A4R5QDN6"/>
<dbReference type="Pfam" id="PF03401">
    <property type="entry name" value="TctC"/>
    <property type="match status" value="1"/>
</dbReference>
<reference evidence="3 4" key="1">
    <citation type="journal article" date="2016" name="J. Microbiol.">
        <title>Dankookia rubra gen. nov., sp. nov., an alphaproteobacterium isolated from sediment of a shallow stream.</title>
        <authorList>
            <person name="Kim W.H."/>
            <person name="Kim D.H."/>
            <person name="Kang K."/>
            <person name="Ahn T.Y."/>
        </authorList>
    </citation>
    <scope>NUCLEOTIDE SEQUENCE [LARGE SCALE GENOMIC DNA]</scope>
    <source>
        <strain evidence="3 4">JCM30602</strain>
    </source>
</reference>
<evidence type="ECO:0000256" key="2">
    <source>
        <dbReference type="SAM" id="SignalP"/>
    </source>
</evidence>
<dbReference type="OrthoDB" id="7249596at2"/>
<gene>
    <name evidence="3" type="ORF">E2C06_17410</name>
</gene>
<dbReference type="InterPro" id="IPR005064">
    <property type="entry name" value="BUG"/>
</dbReference>
<sequence length="317" mass="32857">MRRRALLAAAALPVLPARAAEWPDRPVRLIVPFAAGTTTDILARLCAAALQPGLGQPVVADNRTGAGGVVGTQAVAQAAPDGYSILFGTSGTMATNPVIMAAIPYDPLRDFAPIGSYAKTSVILGVRPQLGVTDLAGFLALARQRPLSVGTAGTGTTGHLTTALIEMRSGLPLTHVPYRDGSRAVADLLNGTLDAMVYHPLGFLPHIRAGTIRPLAVTGAARHPLLPEVPTLVESGLAGAVVEGWWALYAPAGTPAPIVARLNALANASLAEPATRAELERQGLEVMGGTPEELATLTRAELAKQREIAQAARIRVD</sequence>
<comment type="caution">
    <text evidence="3">The sequence shown here is derived from an EMBL/GenBank/DDBJ whole genome shotgun (WGS) entry which is preliminary data.</text>
</comment>
<keyword evidence="4" id="KW-1185">Reference proteome</keyword>
<dbReference type="PANTHER" id="PTHR42928">
    <property type="entry name" value="TRICARBOXYLATE-BINDING PROTEIN"/>
    <property type="match status" value="1"/>
</dbReference>
<protein>
    <submittedName>
        <fullName evidence="3">Tripartite tricarboxylate transporter substrate binding protein</fullName>
    </submittedName>
</protein>
<organism evidence="3 4">
    <name type="scientific">Dankookia rubra</name>
    <dbReference type="NCBI Taxonomy" id="1442381"/>
    <lineage>
        <taxon>Bacteria</taxon>
        <taxon>Pseudomonadati</taxon>
        <taxon>Pseudomonadota</taxon>
        <taxon>Alphaproteobacteria</taxon>
        <taxon>Acetobacterales</taxon>
        <taxon>Roseomonadaceae</taxon>
        <taxon>Dankookia</taxon>
    </lineage>
</organism>
<dbReference type="PANTHER" id="PTHR42928:SF5">
    <property type="entry name" value="BLR1237 PROTEIN"/>
    <property type="match status" value="1"/>
</dbReference>
<name>A0A4R5QDN6_9PROT</name>
<dbReference type="Proteomes" id="UP000295096">
    <property type="component" value="Unassembled WGS sequence"/>
</dbReference>
<dbReference type="EMBL" id="SMSJ01000023">
    <property type="protein sequence ID" value="TDH61284.1"/>
    <property type="molecule type" value="Genomic_DNA"/>
</dbReference>
<dbReference type="InterPro" id="IPR042100">
    <property type="entry name" value="Bug_dom1"/>
</dbReference>
<evidence type="ECO:0000256" key="1">
    <source>
        <dbReference type="ARBA" id="ARBA00006987"/>
    </source>
</evidence>
<dbReference type="Gene3D" id="3.40.190.10">
    <property type="entry name" value="Periplasmic binding protein-like II"/>
    <property type="match status" value="1"/>
</dbReference>
<comment type="similarity">
    <text evidence="1">Belongs to the UPF0065 (bug) family.</text>
</comment>
<dbReference type="CDD" id="cd07012">
    <property type="entry name" value="PBP2_Bug_TTT"/>
    <property type="match status" value="1"/>
</dbReference>
<feature type="chain" id="PRO_5020787158" evidence="2">
    <location>
        <begin position="20"/>
        <end position="317"/>
    </location>
</feature>
<dbReference type="SUPFAM" id="SSF53850">
    <property type="entry name" value="Periplasmic binding protein-like II"/>
    <property type="match status" value="1"/>
</dbReference>
<keyword evidence="2" id="KW-0732">Signal</keyword>
<dbReference type="RefSeq" id="WP_133289890.1">
    <property type="nucleotide sequence ID" value="NZ_SMSJ01000023.1"/>
</dbReference>
<dbReference type="PIRSF" id="PIRSF017082">
    <property type="entry name" value="YflP"/>
    <property type="match status" value="1"/>
</dbReference>
<accession>A0A4R5QDN6</accession>
<feature type="signal peptide" evidence="2">
    <location>
        <begin position="1"/>
        <end position="19"/>
    </location>
</feature>